<protein>
    <submittedName>
        <fullName evidence="7">NADH dehydrogenase, FAD-containing subunit</fullName>
        <ecNumber evidence="7">1.6.99.3</ecNumber>
    </submittedName>
</protein>
<evidence type="ECO:0000259" key="6">
    <source>
        <dbReference type="Pfam" id="PF07992"/>
    </source>
</evidence>
<dbReference type="GO" id="GO:0008137">
    <property type="term" value="F:NADH dehydrogenase (ubiquinone) activity"/>
    <property type="evidence" value="ECO:0007669"/>
    <property type="project" value="TreeGrafter"/>
</dbReference>
<dbReference type="InterPro" id="IPR036188">
    <property type="entry name" value="FAD/NAD-bd_sf"/>
</dbReference>
<dbReference type="KEGG" id="fpp:FPB0191_01986"/>
<dbReference type="Pfam" id="PF07992">
    <property type="entry name" value="Pyr_redox_2"/>
    <property type="match status" value="1"/>
</dbReference>
<keyword evidence="4 7" id="KW-0560">Oxidoreductase</keyword>
<dbReference type="RefSeq" id="WP_039105716.1">
    <property type="nucleotide sequence ID" value="NZ_CAMKYH010000069.1"/>
</dbReference>
<sequence length="428" mass="47206">MKKIVIVGGGAGGLALATQLGKKLGRTGKAEITLVDKNSNHLWKPLLHEIATGALNDELDYVDYLVQAKKNHFTFKQGFLTDINREHKKITLNEVCDSQQQTIFPQTDLEYDILVMAIGSTSNDFGTPGVKENCIFLDDQGSAKKFRKSILSTFLRISSRLDKKDKLNISIVGAGATGVEMTTELFNMVDVLGDYGYKHLSSSLLNITLIEATNRILPALPENTSKNIQLKLEKLGAKVLTNTKIVKADENHFYPEGQDPIPADIMLWTAGVKAPDFLKDIGGLETNRVNQLVVTPTLQTTRDQTIFAIGDCASCAKREGGFTPATAQAAHQMASICYRNIVALVNNKSLKSFKYNDKGTIISLGHTAQGVVTTIGKHQMSVKGCLAFFIYKMLYRLHQVSIYGTFKTLRLIRANKVYSSVRPKVNME</sequence>
<gene>
    <name evidence="7" type="ORF">FPB0191_01986</name>
</gene>
<keyword evidence="3" id="KW-0274">FAD</keyword>
<organism evidence="7 8">
    <name type="scientific">Frischella perrara</name>
    <dbReference type="NCBI Taxonomy" id="1267021"/>
    <lineage>
        <taxon>Bacteria</taxon>
        <taxon>Pseudomonadati</taxon>
        <taxon>Pseudomonadota</taxon>
        <taxon>Gammaproteobacteria</taxon>
        <taxon>Orbales</taxon>
        <taxon>Orbaceae</taxon>
        <taxon>Frischella</taxon>
    </lineage>
</organism>
<dbReference type="EC" id="1.6.99.3" evidence="7"/>
<dbReference type="GO" id="GO:0003954">
    <property type="term" value="F:NADH dehydrogenase activity"/>
    <property type="evidence" value="ECO:0007669"/>
    <property type="project" value="InterPro"/>
</dbReference>
<keyword evidence="2" id="KW-0285">Flavoprotein</keyword>
<evidence type="ECO:0000313" key="7">
    <source>
        <dbReference type="EMBL" id="AJA45797.1"/>
    </source>
</evidence>
<dbReference type="HOGENOM" id="CLU_021377_7_0_6"/>
<evidence type="ECO:0000256" key="2">
    <source>
        <dbReference type="ARBA" id="ARBA00022630"/>
    </source>
</evidence>
<dbReference type="EMBL" id="CP009056">
    <property type="protein sequence ID" value="AJA45797.1"/>
    <property type="molecule type" value="Genomic_DNA"/>
</dbReference>
<feature type="domain" description="FAD/NAD(P)-binding" evidence="6">
    <location>
        <begin position="2"/>
        <end position="334"/>
    </location>
</feature>
<evidence type="ECO:0000313" key="8">
    <source>
        <dbReference type="Proteomes" id="UP000030901"/>
    </source>
</evidence>
<reference evidence="7 8" key="1">
    <citation type="journal article" date="2014" name="Appl. Environ. Microbiol.">
        <title>Gut symbionts from distinct hosts exhibit genotoxic activity via divergent colibactin biosynthetic pathways.</title>
        <authorList>
            <person name="Engel P."/>
            <person name="Vizcaino M.I."/>
            <person name="Crawford J.M."/>
        </authorList>
    </citation>
    <scope>NUCLEOTIDE SEQUENCE [LARGE SCALE GENOMIC DNA]</scope>
    <source>
        <strain evidence="7 8">PEB0191</strain>
    </source>
</reference>
<evidence type="ECO:0000256" key="4">
    <source>
        <dbReference type="ARBA" id="ARBA00023002"/>
    </source>
</evidence>
<dbReference type="Proteomes" id="UP000030901">
    <property type="component" value="Chromosome"/>
</dbReference>
<dbReference type="SUPFAM" id="SSF51905">
    <property type="entry name" value="FAD/NAD(P)-binding domain"/>
    <property type="match status" value="2"/>
</dbReference>
<dbReference type="STRING" id="1267021.FPB0191_01986"/>
<dbReference type="Gene3D" id="3.50.50.100">
    <property type="match status" value="1"/>
</dbReference>
<keyword evidence="5" id="KW-0520">NAD</keyword>
<dbReference type="PRINTS" id="PR00411">
    <property type="entry name" value="PNDRDTASEI"/>
</dbReference>
<dbReference type="PANTHER" id="PTHR43706:SF9">
    <property type="entry name" value="TYPE II NADH:QUINONE OXIDOREDUCTASE"/>
    <property type="match status" value="1"/>
</dbReference>
<dbReference type="InterPro" id="IPR045024">
    <property type="entry name" value="NDH-2"/>
</dbReference>
<dbReference type="AlphaFoldDB" id="A0A0A7S4L9"/>
<keyword evidence="8" id="KW-1185">Reference proteome</keyword>
<dbReference type="InterPro" id="IPR023753">
    <property type="entry name" value="FAD/NAD-binding_dom"/>
</dbReference>
<dbReference type="PRINTS" id="PR00368">
    <property type="entry name" value="FADPNR"/>
</dbReference>
<name>A0A0A7S4L9_FRIPE</name>
<evidence type="ECO:0000256" key="1">
    <source>
        <dbReference type="ARBA" id="ARBA00005272"/>
    </source>
</evidence>
<evidence type="ECO:0000256" key="3">
    <source>
        <dbReference type="ARBA" id="ARBA00022827"/>
    </source>
</evidence>
<dbReference type="OrthoDB" id="9781621at2"/>
<proteinExistence type="inferred from homology"/>
<accession>A0A0A7S4L9</accession>
<comment type="similarity">
    <text evidence="1">Belongs to the NADH dehydrogenase family.</text>
</comment>
<evidence type="ECO:0000256" key="5">
    <source>
        <dbReference type="ARBA" id="ARBA00023027"/>
    </source>
</evidence>
<dbReference type="PANTHER" id="PTHR43706">
    <property type="entry name" value="NADH DEHYDROGENASE"/>
    <property type="match status" value="1"/>
</dbReference>